<comment type="caution">
    <text evidence="2">The sequence shown here is derived from an EMBL/GenBank/DDBJ whole genome shotgun (WGS) entry which is preliminary data.</text>
</comment>
<protein>
    <submittedName>
        <fullName evidence="2">DUF3857 domain-containing protein</fullName>
    </submittedName>
</protein>
<gene>
    <name evidence="2" type="ORF">ENV67_02150</name>
</gene>
<dbReference type="Pfam" id="PF12969">
    <property type="entry name" value="DUF3857"/>
    <property type="match status" value="1"/>
</dbReference>
<reference evidence="2" key="1">
    <citation type="journal article" date="2020" name="mSystems">
        <title>Genome- and Community-Level Interaction Insights into Carbon Utilization and Element Cycling Functions of Hydrothermarchaeota in Hydrothermal Sediment.</title>
        <authorList>
            <person name="Zhou Z."/>
            <person name="Liu Y."/>
            <person name="Xu W."/>
            <person name="Pan J."/>
            <person name="Luo Z.H."/>
            <person name="Li M."/>
        </authorList>
    </citation>
    <scope>NUCLEOTIDE SEQUENCE [LARGE SCALE GENOMIC DNA]</scope>
    <source>
        <strain evidence="2">SpSt-780</strain>
    </source>
</reference>
<dbReference type="InterPro" id="IPR024618">
    <property type="entry name" value="DUF3857"/>
</dbReference>
<dbReference type="AlphaFoldDB" id="A0A7C4YR42"/>
<evidence type="ECO:0000313" key="2">
    <source>
        <dbReference type="EMBL" id="HGW91328.1"/>
    </source>
</evidence>
<accession>A0A7C4YR42</accession>
<name>A0A7C4YR42_UNCW3</name>
<evidence type="ECO:0000259" key="1">
    <source>
        <dbReference type="Pfam" id="PF12969"/>
    </source>
</evidence>
<dbReference type="Gene3D" id="2.60.40.3140">
    <property type="match status" value="1"/>
</dbReference>
<sequence length="665" mass="77898">MKKYFVFLIILISCTKNIKKSDFNDIVYLKNGEEILCDVISMDKEKIIIQVESGKKEVKIQNVSSVDLGKKREGSEWRKIEDINDDILKEAIKTNLSEFQGLGYINIYCEKYLKIERDSTYTYSLRIIRGITDENGRDAGNVSFYYRKNNEKIYVDFGRTVTKEGEILHIRDNAIEDASIYSRFPSYENTHELKFALNKSLPGNFIDFKVSIKGRFTDDNQFIFDEILGDKGLILKGKIVIQYPEDFSINYEYFNTVNPEIEKKDGNIYLIWNFNEIPPVIDEPNLPPLRYFLPRIVASLDYEWNSIASLFKGKMEGEMNIDKDIYGIYEEILRGIKFVNISSLSSYVFPKNASQIMREKIGNMLDKGFLFYLALKSKGKPCDMILTRSKEYGEISEKVPSLLQFDGAIIFCDGKYFDLSYETMPFGFIRNEYQGTKGLSIEKGSIVYIPYIKLDEQNSFVERDVILKDNGDAEIKDIWSFKGDDVIDFRGLKDLKKEEMDIFVQRFVNNFVKNAEIKDYRFYNLDSLNNSVKLSVSYNVKKLGIIQGRFILFNLPGINYSSYSVGKAERMYPLFLENISRSENRIRIKIPKNYKLRGKPDDFTFKREGYGFYSRIIEKKDFIEYYDRFENIVNIINLKDYPDYRECIMCMAKIPSKWFILERVK</sequence>
<dbReference type="Gene3D" id="2.60.120.1130">
    <property type="match status" value="1"/>
</dbReference>
<dbReference type="EMBL" id="DTHG01000026">
    <property type="protein sequence ID" value="HGW91328.1"/>
    <property type="molecule type" value="Genomic_DNA"/>
</dbReference>
<proteinExistence type="predicted"/>
<feature type="domain" description="DUF3857" evidence="1">
    <location>
        <begin position="118"/>
        <end position="280"/>
    </location>
</feature>
<organism evidence="2">
    <name type="scientific">candidate division WOR-3 bacterium</name>
    <dbReference type="NCBI Taxonomy" id="2052148"/>
    <lineage>
        <taxon>Bacteria</taxon>
        <taxon>Bacteria division WOR-3</taxon>
    </lineage>
</organism>